<dbReference type="EMBL" id="DF836323">
    <property type="protein sequence ID" value="GAN03104.1"/>
    <property type="molecule type" value="Genomic_DNA"/>
</dbReference>
<protein>
    <submittedName>
        <fullName evidence="1">Uncharacterized protein</fullName>
    </submittedName>
</protein>
<sequence>MIPHISSDSKRLLHLDHEIEIAATNKSSLHAVLMILFTRSAQPVASMSLSSLMKTTVHQRQLPLTERNN</sequence>
<gene>
    <name evidence="1" type="ORF">MAM1_0034c02555</name>
</gene>
<name>A0A0C9M7R9_9FUNG</name>
<reference evidence="1" key="1">
    <citation type="submission" date="2014-09" db="EMBL/GenBank/DDBJ databases">
        <title>Draft genome sequence of an oleaginous Mucoromycotina fungus Mucor ambiguus NBRC6742.</title>
        <authorList>
            <person name="Takeda I."/>
            <person name="Yamane N."/>
            <person name="Morita T."/>
            <person name="Tamano K."/>
            <person name="Machida M."/>
            <person name="Baker S."/>
            <person name="Koike H."/>
        </authorList>
    </citation>
    <scope>NUCLEOTIDE SEQUENCE</scope>
    <source>
        <strain evidence="1">NBRC 6742</strain>
    </source>
</reference>
<dbReference type="Proteomes" id="UP000053815">
    <property type="component" value="Unassembled WGS sequence"/>
</dbReference>
<evidence type="ECO:0000313" key="2">
    <source>
        <dbReference type="Proteomes" id="UP000053815"/>
    </source>
</evidence>
<proteinExistence type="predicted"/>
<organism evidence="1">
    <name type="scientific">Mucor ambiguus</name>
    <dbReference type="NCBI Taxonomy" id="91626"/>
    <lineage>
        <taxon>Eukaryota</taxon>
        <taxon>Fungi</taxon>
        <taxon>Fungi incertae sedis</taxon>
        <taxon>Mucoromycota</taxon>
        <taxon>Mucoromycotina</taxon>
        <taxon>Mucoromycetes</taxon>
        <taxon>Mucorales</taxon>
        <taxon>Mucorineae</taxon>
        <taxon>Mucoraceae</taxon>
        <taxon>Mucor</taxon>
    </lineage>
</organism>
<keyword evidence="2" id="KW-1185">Reference proteome</keyword>
<accession>A0A0C9M7R9</accession>
<dbReference type="AlphaFoldDB" id="A0A0C9M7R9"/>
<evidence type="ECO:0000313" key="1">
    <source>
        <dbReference type="EMBL" id="GAN03104.1"/>
    </source>
</evidence>